<name>Q245Q6_TETTS</name>
<dbReference type="GeneID" id="7837720"/>
<evidence type="ECO:0000313" key="2">
    <source>
        <dbReference type="EMBL" id="EAS03577.2"/>
    </source>
</evidence>
<keyword evidence="1" id="KW-0175">Coiled coil</keyword>
<dbReference type="Proteomes" id="UP000009168">
    <property type="component" value="Unassembled WGS sequence"/>
</dbReference>
<dbReference type="AlphaFoldDB" id="Q245Q6"/>
<reference evidence="3" key="1">
    <citation type="journal article" date="2006" name="PLoS Biol.">
        <title>Macronuclear genome sequence of the ciliate Tetrahymena thermophila, a model eukaryote.</title>
        <authorList>
            <person name="Eisen J.A."/>
            <person name="Coyne R.S."/>
            <person name="Wu M."/>
            <person name="Wu D."/>
            <person name="Thiagarajan M."/>
            <person name="Wortman J.R."/>
            <person name="Badger J.H."/>
            <person name="Ren Q."/>
            <person name="Amedeo P."/>
            <person name="Jones K.M."/>
            <person name="Tallon L.J."/>
            <person name="Delcher A.L."/>
            <person name="Salzberg S.L."/>
            <person name="Silva J.C."/>
            <person name="Haas B.J."/>
            <person name="Majoros W.H."/>
            <person name="Farzad M."/>
            <person name="Carlton J.M."/>
            <person name="Smith R.K. Jr."/>
            <person name="Garg J."/>
            <person name="Pearlman R.E."/>
            <person name="Karrer K.M."/>
            <person name="Sun L."/>
            <person name="Manning G."/>
            <person name="Elde N.C."/>
            <person name="Turkewitz A.P."/>
            <person name="Asai D.J."/>
            <person name="Wilkes D.E."/>
            <person name="Wang Y."/>
            <person name="Cai H."/>
            <person name="Collins K."/>
            <person name="Stewart B.A."/>
            <person name="Lee S.R."/>
            <person name="Wilamowska K."/>
            <person name="Weinberg Z."/>
            <person name="Ruzzo W.L."/>
            <person name="Wloga D."/>
            <person name="Gaertig J."/>
            <person name="Frankel J."/>
            <person name="Tsao C.-C."/>
            <person name="Gorovsky M.A."/>
            <person name="Keeling P.J."/>
            <person name="Waller R.F."/>
            <person name="Patron N.J."/>
            <person name="Cherry J.M."/>
            <person name="Stover N.A."/>
            <person name="Krieger C.J."/>
            <person name="del Toro C."/>
            <person name="Ryder H.F."/>
            <person name="Williamson S.C."/>
            <person name="Barbeau R.A."/>
            <person name="Hamilton E.P."/>
            <person name="Orias E."/>
        </authorList>
    </citation>
    <scope>NUCLEOTIDE SEQUENCE [LARGE SCALE GENOMIC DNA]</scope>
    <source>
        <strain evidence="3">SB210</strain>
    </source>
</reference>
<feature type="coiled-coil region" evidence="1">
    <location>
        <begin position="52"/>
        <end position="79"/>
    </location>
</feature>
<dbReference type="HOGENOM" id="CLU_246204_0_0_1"/>
<evidence type="ECO:0000313" key="3">
    <source>
        <dbReference type="Proteomes" id="UP000009168"/>
    </source>
</evidence>
<protein>
    <submittedName>
        <fullName evidence="2">Uncharacterized protein</fullName>
    </submittedName>
</protein>
<dbReference type="EMBL" id="GG662474">
    <property type="protein sequence ID" value="EAS03577.2"/>
    <property type="molecule type" value="Genomic_DNA"/>
</dbReference>
<dbReference type="InParanoid" id="Q245Q6"/>
<keyword evidence="3" id="KW-1185">Reference proteome</keyword>
<sequence length="598" mass="71180">MTKQDENNSPKHKYFDQFMKDQNSNQISQNNFINSLNQTSKLRDKQEFDFSQNKNENALENFEEKFQKIRKKLKKLENQYQIFNYYSAKNLSIVTQFVQAEYHLNFYETKKAAQILVQILEESNFIISNYPYLILNKLNHIFNQANIKSKEFDLMFQKFNPQIYFQIGVVFACGLNSEHVFNSAKLTSDIIGKILNSDNDQLGIFLIEIQDIQFNQYMAYTRLKTVKQMINKIIGDIFRFTTQKKDYTKLIQICNELNVLNNRNKQYNIATESNKSHSIDDQVQTPYSFAFDQEEYMNKLSENFDEQLKNQVDNESNNITKIYYEKSNLNINSFSDININYYNTQQKKCSDLESTYLSPHLQVSQTNLNRADSQLSNKSQRRHTIQIHKKITNEFLSKIQNTSNNQLPCSNFDTITVQNLSMLNQSVKAENNQVSQDSFEVEAHYLNNLDRNHQFYMSIRMALKEFYEKDIVQKYQKNISSQNLNKQFSSSKLLHDLEENQNFTQQKFIIYCTDEVQIRKNYLFEQLCLFLLKYKITIIIYSSQKGQNFLELQPQQSYLKSNKQLIKVFYKQEQVIQYLKNFRDKINPFIYPTIIQHF</sequence>
<dbReference type="RefSeq" id="XP_001023822.2">
    <property type="nucleotide sequence ID" value="XM_001023822.2"/>
</dbReference>
<proteinExistence type="predicted"/>
<gene>
    <name evidence="2" type="ORF">TTHERM_00246930</name>
</gene>
<dbReference type="KEGG" id="tet:TTHERM_00246930"/>
<evidence type="ECO:0000256" key="1">
    <source>
        <dbReference type="SAM" id="Coils"/>
    </source>
</evidence>
<organism evidence="2 3">
    <name type="scientific">Tetrahymena thermophila (strain SB210)</name>
    <dbReference type="NCBI Taxonomy" id="312017"/>
    <lineage>
        <taxon>Eukaryota</taxon>
        <taxon>Sar</taxon>
        <taxon>Alveolata</taxon>
        <taxon>Ciliophora</taxon>
        <taxon>Intramacronucleata</taxon>
        <taxon>Oligohymenophorea</taxon>
        <taxon>Hymenostomatida</taxon>
        <taxon>Tetrahymenina</taxon>
        <taxon>Tetrahymenidae</taxon>
        <taxon>Tetrahymena</taxon>
    </lineage>
</organism>
<accession>Q245Q6</accession>